<evidence type="ECO:0000256" key="3">
    <source>
        <dbReference type="PROSITE-ProRule" id="PRU00464"/>
    </source>
</evidence>
<protein>
    <submittedName>
        <fullName evidence="5">Histidine triad (HIT) family protein</fullName>
    </submittedName>
</protein>
<dbReference type="InterPro" id="IPR011146">
    <property type="entry name" value="HIT-like"/>
</dbReference>
<sequence length="122" mass="13155">MAETERSIFSRIIAGEIPADVVYDSERLIAFRDIAPKAPVHLLVVPKTEQYRDVVELAAGDPELLAELVATAKRLADEHGDGDFRLIFNTGERAGQTVFHVHAHVLSAPAGSPGLEEGSLAL</sequence>
<dbReference type="Gene3D" id="3.30.428.10">
    <property type="entry name" value="HIT-like"/>
    <property type="match status" value="1"/>
</dbReference>
<organism evidence="5 6">
    <name type="scientific">Leifsonia soli</name>
    <dbReference type="NCBI Taxonomy" id="582665"/>
    <lineage>
        <taxon>Bacteria</taxon>
        <taxon>Bacillati</taxon>
        <taxon>Actinomycetota</taxon>
        <taxon>Actinomycetes</taxon>
        <taxon>Micrococcales</taxon>
        <taxon>Microbacteriaceae</taxon>
        <taxon>Leifsonia</taxon>
    </lineage>
</organism>
<dbReference type="PANTHER" id="PTHR23089">
    <property type="entry name" value="HISTIDINE TRIAD HIT PROTEIN"/>
    <property type="match status" value="1"/>
</dbReference>
<feature type="active site" description="Tele-AMP-histidine intermediate" evidence="1">
    <location>
        <position position="102"/>
    </location>
</feature>
<evidence type="ECO:0000313" key="6">
    <source>
        <dbReference type="Proteomes" id="UP000589620"/>
    </source>
</evidence>
<dbReference type="Proteomes" id="UP000589620">
    <property type="component" value="Unassembled WGS sequence"/>
</dbReference>
<keyword evidence="6" id="KW-1185">Reference proteome</keyword>
<feature type="short sequence motif" description="Histidine triad motif" evidence="2 3">
    <location>
        <begin position="100"/>
        <end position="104"/>
    </location>
</feature>
<comment type="caution">
    <text evidence="5">The sequence shown here is derived from an EMBL/GenBank/DDBJ whole genome shotgun (WGS) entry which is preliminary data.</text>
</comment>
<evidence type="ECO:0000259" key="4">
    <source>
        <dbReference type="PROSITE" id="PS51084"/>
    </source>
</evidence>
<dbReference type="CDD" id="cd01276">
    <property type="entry name" value="PKCI_related"/>
    <property type="match status" value="1"/>
</dbReference>
<dbReference type="PROSITE" id="PS51084">
    <property type="entry name" value="HIT_2"/>
    <property type="match status" value="1"/>
</dbReference>
<dbReference type="GO" id="GO:0003824">
    <property type="term" value="F:catalytic activity"/>
    <property type="evidence" value="ECO:0007669"/>
    <property type="project" value="InterPro"/>
</dbReference>
<dbReference type="InterPro" id="IPR036265">
    <property type="entry name" value="HIT-like_sf"/>
</dbReference>
<evidence type="ECO:0000256" key="2">
    <source>
        <dbReference type="PIRSR" id="PIRSR601310-3"/>
    </source>
</evidence>
<dbReference type="InterPro" id="IPR001310">
    <property type="entry name" value="Histidine_triad_HIT"/>
</dbReference>
<dbReference type="EMBL" id="JACCBJ010000001">
    <property type="protein sequence ID" value="NYD73436.1"/>
    <property type="molecule type" value="Genomic_DNA"/>
</dbReference>
<gene>
    <name evidence="5" type="ORF">BJ963_000955</name>
</gene>
<reference evidence="5 6" key="1">
    <citation type="submission" date="2020-07" db="EMBL/GenBank/DDBJ databases">
        <title>Sequencing the genomes of 1000 actinobacteria strains.</title>
        <authorList>
            <person name="Klenk H.-P."/>
        </authorList>
    </citation>
    <scope>NUCLEOTIDE SEQUENCE [LARGE SCALE GENOMIC DNA]</scope>
    <source>
        <strain evidence="5 6">DSM 23871</strain>
    </source>
</reference>
<feature type="domain" description="HIT" evidence="4">
    <location>
        <begin position="8"/>
        <end position="115"/>
    </location>
</feature>
<dbReference type="SUPFAM" id="SSF54197">
    <property type="entry name" value="HIT-like"/>
    <property type="match status" value="1"/>
</dbReference>
<dbReference type="Pfam" id="PF01230">
    <property type="entry name" value="HIT"/>
    <property type="match status" value="1"/>
</dbReference>
<proteinExistence type="predicted"/>
<dbReference type="AlphaFoldDB" id="A0A852SWE8"/>
<accession>A0A852SWE8</accession>
<dbReference type="PRINTS" id="PR00332">
    <property type="entry name" value="HISTRIAD"/>
</dbReference>
<dbReference type="RefSeq" id="WP_089911142.1">
    <property type="nucleotide sequence ID" value="NZ_BAAAPX010000001.1"/>
</dbReference>
<evidence type="ECO:0000313" key="5">
    <source>
        <dbReference type="EMBL" id="NYD73436.1"/>
    </source>
</evidence>
<name>A0A852SWE8_9MICO</name>
<evidence type="ECO:0000256" key="1">
    <source>
        <dbReference type="PIRSR" id="PIRSR601310-1"/>
    </source>
</evidence>